<dbReference type="HOGENOM" id="CLU_2138274_0_0_1"/>
<proteinExistence type="predicted"/>
<keyword evidence="1" id="KW-0472">Membrane</keyword>
<sequence>MSRNTGTNFEMQEQGVEEGMSIVTNPKETLYESPGMLKKIDVRFCNMFLVCCLCFIGGCMLTFSLTYVWHLNNPIRSAAPASPECTIKLCKTLICSGSNSIKAVCGKDLCYQS</sequence>
<evidence type="ECO:0000313" key="3">
    <source>
        <dbReference type="EnsemblProtists" id="EKX54088"/>
    </source>
</evidence>
<dbReference type="Proteomes" id="UP000011087">
    <property type="component" value="Unassembled WGS sequence"/>
</dbReference>
<evidence type="ECO:0000313" key="4">
    <source>
        <dbReference type="Proteomes" id="UP000011087"/>
    </source>
</evidence>
<gene>
    <name evidence="2" type="ORF">GUITHDRAFT_100336</name>
</gene>
<keyword evidence="4" id="KW-1185">Reference proteome</keyword>
<dbReference type="PaxDb" id="55529-EKX54088"/>
<name>L1K132_GUITC</name>
<reference evidence="3" key="3">
    <citation type="submission" date="2016-03" db="UniProtKB">
        <authorList>
            <consortium name="EnsemblProtists"/>
        </authorList>
    </citation>
    <scope>IDENTIFICATION</scope>
</reference>
<accession>L1K132</accession>
<keyword evidence="1" id="KW-1133">Transmembrane helix</keyword>
<keyword evidence="1" id="KW-0812">Transmembrane</keyword>
<evidence type="ECO:0000313" key="2">
    <source>
        <dbReference type="EMBL" id="EKX54088.1"/>
    </source>
</evidence>
<reference evidence="2 4" key="1">
    <citation type="journal article" date="2012" name="Nature">
        <title>Algal genomes reveal evolutionary mosaicism and the fate of nucleomorphs.</title>
        <authorList>
            <consortium name="DOE Joint Genome Institute"/>
            <person name="Curtis B.A."/>
            <person name="Tanifuji G."/>
            <person name="Burki F."/>
            <person name="Gruber A."/>
            <person name="Irimia M."/>
            <person name="Maruyama S."/>
            <person name="Arias M.C."/>
            <person name="Ball S.G."/>
            <person name="Gile G.H."/>
            <person name="Hirakawa Y."/>
            <person name="Hopkins J.F."/>
            <person name="Kuo A."/>
            <person name="Rensing S.A."/>
            <person name="Schmutz J."/>
            <person name="Symeonidi A."/>
            <person name="Elias M."/>
            <person name="Eveleigh R.J."/>
            <person name="Herman E.K."/>
            <person name="Klute M.J."/>
            <person name="Nakayama T."/>
            <person name="Obornik M."/>
            <person name="Reyes-Prieto A."/>
            <person name="Armbrust E.V."/>
            <person name="Aves S.J."/>
            <person name="Beiko R.G."/>
            <person name="Coutinho P."/>
            <person name="Dacks J.B."/>
            <person name="Durnford D.G."/>
            <person name="Fast N.M."/>
            <person name="Green B.R."/>
            <person name="Grisdale C.J."/>
            <person name="Hempel F."/>
            <person name="Henrissat B."/>
            <person name="Hoppner M.P."/>
            <person name="Ishida K."/>
            <person name="Kim E."/>
            <person name="Koreny L."/>
            <person name="Kroth P.G."/>
            <person name="Liu Y."/>
            <person name="Malik S.B."/>
            <person name="Maier U.G."/>
            <person name="McRose D."/>
            <person name="Mock T."/>
            <person name="Neilson J.A."/>
            <person name="Onodera N.T."/>
            <person name="Poole A.M."/>
            <person name="Pritham E.J."/>
            <person name="Richards T.A."/>
            <person name="Rocap G."/>
            <person name="Roy S.W."/>
            <person name="Sarai C."/>
            <person name="Schaack S."/>
            <person name="Shirato S."/>
            <person name="Slamovits C.H."/>
            <person name="Spencer D.F."/>
            <person name="Suzuki S."/>
            <person name="Worden A.Z."/>
            <person name="Zauner S."/>
            <person name="Barry K."/>
            <person name="Bell C."/>
            <person name="Bharti A.K."/>
            <person name="Crow J.A."/>
            <person name="Grimwood J."/>
            <person name="Kramer R."/>
            <person name="Lindquist E."/>
            <person name="Lucas S."/>
            <person name="Salamov A."/>
            <person name="McFadden G.I."/>
            <person name="Lane C.E."/>
            <person name="Keeling P.J."/>
            <person name="Gray M.W."/>
            <person name="Grigoriev I.V."/>
            <person name="Archibald J.M."/>
        </authorList>
    </citation>
    <scope>NUCLEOTIDE SEQUENCE</scope>
    <source>
        <strain evidence="2 4">CCMP2712</strain>
    </source>
</reference>
<dbReference type="AlphaFoldDB" id="L1K132"/>
<dbReference type="EMBL" id="JH992968">
    <property type="protein sequence ID" value="EKX54088.1"/>
    <property type="molecule type" value="Genomic_DNA"/>
</dbReference>
<reference evidence="4" key="2">
    <citation type="submission" date="2012-11" db="EMBL/GenBank/DDBJ databases">
        <authorList>
            <person name="Kuo A."/>
            <person name="Curtis B.A."/>
            <person name="Tanifuji G."/>
            <person name="Burki F."/>
            <person name="Gruber A."/>
            <person name="Irimia M."/>
            <person name="Maruyama S."/>
            <person name="Arias M.C."/>
            <person name="Ball S.G."/>
            <person name="Gile G.H."/>
            <person name="Hirakawa Y."/>
            <person name="Hopkins J.F."/>
            <person name="Rensing S.A."/>
            <person name="Schmutz J."/>
            <person name="Symeonidi A."/>
            <person name="Elias M."/>
            <person name="Eveleigh R.J."/>
            <person name="Herman E.K."/>
            <person name="Klute M.J."/>
            <person name="Nakayama T."/>
            <person name="Obornik M."/>
            <person name="Reyes-Prieto A."/>
            <person name="Armbrust E.V."/>
            <person name="Aves S.J."/>
            <person name="Beiko R.G."/>
            <person name="Coutinho P."/>
            <person name="Dacks J.B."/>
            <person name="Durnford D.G."/>
            <person name="Fast N.M."/>
            <person name="Green B.R."/>
            <person name="Grisdale C."/>
            <person name="Hempe F."/>
            <person name="Henrissat B."/>
            <person name="Hoppner M.P."/>
            <person name="Ishida K.-I."/>
            <person name="Kim E."/>
            <person name="Koreny L."/>
            <person name="Kroth P.G."/>
            <person name="Liu Y."/>
            <person name="Malik S.-B."/>
            <person name="Maier U.G."/>
            <person name="McRose D."/>
            <person name="Mock T."/>
            <person name="Neilson J.A."/>
            <person name="Onodera N.T."/>
            <person name="Poole A.M."/>
            <person name="Pritham E.J."/>
            <person name="Richards T.A."/>
            <person name="Rocap G."/>
            <person name="Roy S.W."/>
            <person name="Sarai C."/>
            <person name="Schaack S."/>
            <person name="Shirato S."/>
            <person name="Slamovits C.H."/>
            <person name="Spencer D.F."/>
            <person name="Suzuki S."/>
            <person name="Worden A.Z."/>
            <person name="Zauner S."/>
            <person name="Barry K."/>
            <person name="Bell C."/>
            <person name="Bharti A.K."/>
            <person name="Crow J.A."/>
            <person name="Grimwood J."/>
            <person name="Kramer R."/>
            <person name="Lindquist E."/>
            <person name="Lucas S."/>
            <person name="Salamov A."/>
            <person name="McFadden G.I."/>
            <person name="Lane C.E."/>
            <person name="Keeling P.J."/>
            <person name="Gray M.W."/>
            <person name="Grigoriev I.V."/>
            <person name="Archibald J.M."/>
        </authorList>
    </citation>
    <scope>NUCLEOTIDE SEQUENCE</scope>
    <source>
        <strain evidence="4">CCMP2712</strain>
    </source>
</reference>
<organism evidence="2">
    <name type="scientific">Guillardia theta (strain CCMP2712)</name>
    <name type="common">Cryptophyte</name>
    <dbReference type="NCBI Taxonomy" id="905079"/>
    <lineage>
        <taxon>Eukaryota</taxon>
        <taxon>Cryptophyceae</taxon>
        <taxon>Pyrenomonadales</taxon>
        <taxon>Geminigeraceae</taxon>
        <taxon>Guillardia</taxon>
    </lineage>
</organism>
<dbReference type="EnsemblProtists" id="EKX54088">
    <property type="protein sequence ID" value="EKX54088"/>
    <property type="gene ID" value="GUITHDRAFT_100336"/>
</dbReference>
<dbReference type="RefSeq" id="XP_005841068.1">
    <property type="nucleotide sequence ID" value="XM_005841011.1"/>
</dbReference>
<feature type="transmembrane region" description="Helical" evidence="1">
    <location>
        <begin position="44"/>
        <end position="69"/>
    </location>
</feature>
<dbReference type="GeneID" id="17310856"/>
<dbReference type="KEGG" id="gtt:GUITHDRAFT_100336"/>
<evidence type="ECO:0000256" key="1">
    <source>
        <dbReference type="SAM" id="Phobius"/>
    </source>
</evidence>
<protein>
    <submittedName>
        <fullName evidence="2 3">Uncharacterized protein</fullName>
    </submittedName>
</protein>